<organism evidence="1">
    <name type="scientific">Arundo donax</name>
    <name type="common">Giant reed</name>
    <name type="synonym">Donax arundinaceus</name>
    <dbReference type="NCBI Taxonomy" id="35708"/>
    <lineage>
        <taxon>Eukaryota</taxon>
        <taxon>Viridiplantae</taxon>
        <taxon>Streptophyta</taxon>
        <taxon>Embryophyta</taxon>
        <taxon>Tracheophyta</taxon>
        <taxon>Spermatophyta</taxon>
        <taxon>Magnoliopsida</taxon>
        <taxon>Liliopsida</taxon>
        <taxon>Poales</taxon>
        <taxon>Poaceae</taxon>
        <taxon>PACMAD clade</taxon>
        <taxon>Arundinoideae</taxon>
        <taxon>Arundineae</taxon>
        <taxon>Arundo</taxon>
    </lineage>
</organism>
<protein>
    <submittedName>
        <fullName evidence="1">Uncharacterized protein</fullName>
    </submittedName>
</protein>
<reference evidence="1" key="2">
    <citation type="journal article" date="2015" name="Data Brief">
        <title>Shoot transcriptome of the giant reed, Arundo donax.</title>
        <authorList>
            <person name="Barrero R.A."/>
            <person name="Guerrero F.D."/>
            <person name="Moolhuijzen P."/>
            <person name="Goolsby J.A."/>
            <person name="Tidwell J."/>
            <person name="Bellgard S.E."/>
            <person name="Bellgard M.I."/>
        </authorList>
    </citation>
    <scope>NUCLEOTIDE SEQUENCE</scope>
    <source>
        <tissue evidence="1">Shoot tissue taken approximately 20 cm above the soil surface</tissue>
    </source>
</reference>
<proteinExistence type="predicted"/>
<reference evidence="1" key="1">
    <citation type="submission" date="2014-09" db="EMBL/GenBank/DDBJ databases">
        <authorList>
            <person name="Magalhaes I.L.F."/>
            <person name="Oliveira U."/>
            <person name="Santos F.R."/>
            <person name="Vidigal T.H.D.A."/>
            <person name="Brescovit A.D."/>
            <person name="Santos A.J."/>
        </authorList>
    </citation>
    <scope>NUCLEOTIDE SEQUENCE</scope>
    <source>
        <tissue evidence="1">Shoot tissue taken approximately 20 cm above the soil surface</tissue>
    </source>
</reference>
<dbReference type="AlphaFoldDB" id="A0A0A9HR01"/>
<dbReference type="EMBL" id="GBRH01158789">
    <property type="protein sequence ID" value="JAE39107.1"/>
    <property type="molecule type" value="Transcribed_RNA"/>
</dbReference>
<evidence type="ECO:0000313" key="1">
    <source>
        <dbReference type="EMBL" id="JAE39107.1"/>
    </source>
</evidence>
<sequence>MELFHQNFKVRMTCKPFKLGAVSDKINSYFCSILPLFRA</sequence>
<name>A0A0A9HR01_ARUDO</name>
<accession>A0A0A9HR01</accession>